<evidence type="ECO:0000256" key="4">
    <source>
        <dbReference type="ARBA" id="ARBA00023242"/>
    </source>
</evidence>
<organism evidence="5 6">
    <name type="scientific">Multifurca ochricompacta</name>
    <dbReference type="NCBI Taxonomy" id="376703"/>
    <lineage>
        <taxon>Eukaryota</taxon>
        <taxon>Fungi</taxon>
        <taxon>Dikarya</taxon>
        <taxon>Basidiomycota</taxon>
        <taxon>Agaricomycotina</taxon>
        <taxon>Agaricomycetes</taxon>
        <taxon>Russulales</taxon>
        <taxon>Russulaceae</taxon>
        <taxon>Multifurca</taxon>
    </lineage>
</organism>
<accession>A0AAD4QIU5</accession>
<keyword evidence="6" id="KW-1185">Reference proteome</keyword>
<dbReference type="InterPro" id="IPR040709">
    <property type="entry name" value="Importin_rep_1"/>
</dbReference>
<dbReference type="PANTHER" id="PTHR12363">
    <property type="entry name" value="TRANSPORTIN 3 AND IMPORTIN 13"/>
    <property type="match status" value="1"/>
</dbReference>
<evidence type="ECO:0000313" key="5">
    <source>
        <dbReference type="EMBL" id="KAI0290272.1"/>
    </source>
</evidence>
<dbReference type="SUPFAM" id="SSF48371">
    <property type="entry name" value="ARM repeat"/>
    <property type="match status" value="1"/>
</dbReference>
<dbReference type="Gene3D" id="1.25.10.10">
    <property type="entry name" value="Leucine-rich Repeat Variant"/>
    <property type="match status" value="1"/>
</dbReference>
<dbReference type="GO" id="GO:0005634">
    <property type="term" value="C:nucleus"/>
    <property type="evidence" value="ECO:0007669"/>
    <property type="project" value="UniProtKB-SubCell"/>
</dbReference>
<evidence type="ECO:0000313" key="6">
    <source>
        <dbReference type="Proteomes" id="UP001203297"/>
    </source>
</evidence>
<dbReference type="PANTHER" id="PTHR12363:SF33">
    <property type="entry name" value="IMPORTIN-13"/>
    <property type="match status" value="1"/>
</dbReference>
<comment type="similarity">
    <text evidence="2">Belongs to the importin beta family.</text>
</comment>
<dbReference type="Pfam" id="PF18773">
    <property type="entry name" value="Importin_rep"/>
    <property type="match status" value="1"/>
</dbReference>
<evidence type="ECO:0000256" key="3">
    <source>
        <dbReference type="ARBA" id="ARBA00022448"/>
    </source>
</evidence>
<sequence length="919" mass="101093">MASFLPILAPEDIQRAAQVQEQRRLQSGLFELQRRWEAWGLVVPFLFEHSDPNVQFFGAHTAQVKISRDWKTFPSDQSDELIPFLLGITGRSIALDRNKVILRKLFVALSTLALRLVPQDPPRWPDWIVTTSTELSNAGASTEHILDFLEIAIEEVNGADLLPAKRFQMLQSLKDAVPLVTQAIASSISPSTDPPKLRQLQSAVSEVTPILPLLFTLLDPAAPTFQPAISAILAWCAQAGPPIIDAALRDGPDETASALCRLLAGLGDHSTAYLAENLNAPLVQAFLRLMLAFTALPGSYGVEEEESEQALWAVEFPPESEVAREKEMWALAKAVYAELVAVLRTKVRWSTPPSGWGKDQVERFQVYRRDVGDTLINAYYVLRDAMLAYYLEDFTEKLSKRNEIGGWEEVEATLHALCPYKKPSHWSLITFIAPFQPRNHRLLPTSGSHRVRRTMVGLIGSYASWFTSLPAEPSLCLPAANALRDLCDANRTALAPHITAFGELHAGLSNVQDTEKAKVLQSISSVIQALPPEEEIPPVEAIVQPVVAKLFHALQSSSQLPGEARSLAIQQLQTLSGVAKGLTCTSDVTDLESSPATEEIKRMERARDDIRMVRLREDMLRAIQGTVELWSTDAGISEALSDLFKSITALSADATLLSLPPGPLLELVCRAAQRQLTAVWLALANMLIIQLDPPAPFTVSLRAVPSQEVLSVVRDVVGVLLQATLETLGVEGAMEANPDIVQDFFNFVEKVSFHFVTVFYQLPRESFDALVQCAISALSLQERYSLVAASTFLTALIKDTQANDDLADAKKLLLEKHGSEIMRSLLIGFAGVSPKSAVPNLVELFSSLIAKAPLESKQWILQILYGSDFAQSRAGPEAKDAFVKAVFGSSRSIRRTRDAVRQFTIVARGQEGSNFGFTW</sequence>
<dbReference type="InterPro" id="IPR051345">
    <property type="entry name" value="Importin_beta-like_NTR"/>
</dbReference>
<reference evidence="5" key="1">
    <citation type="journal article" date="2022" name="New Phytol.">
        <title>Evolutionary transition to the ectomycorrhizal habit in the genomes of a hyperdiverse lineage of mushroom-forming fungi.</title>
        <authorList>
            <person name="Looney B."/>
            <person name="Miyauchi S."/>
            <person name="Morin E."/>
            <person name="Drula E."/>
            <person name="Courty P.E."/>
            <person name="Kohler A."/>
            <person name="Kuo A."/>
            <person name="LaButti K."/>
            <person name="Pangilinan J."/>
            <person name="Lipzen A."/>
            <person name="Riley R."/>
            <person name="Andreopoulos W."/>
            <person name="He G."/>
            <person name="Johnson J."/>
            <person name="Nolan M."/>
            <person name="Tritt A."/>
            <person name="Barry K.W."/>
            <person name="Grigoriev I.V."/>
            <person name="Nagy L.G."/>
            <person name="Hibbett D."/>
            <person name="Henrissat B."/>
            <person name="Matheny P.B."/>
            <person name="Labbe J."/>
            <person name="Martin F.M."/>
        </authorList>
    </citation>
    <scope>NUCLEOTIDE SEQUENCE</scope>
    <source>
        <strain evidence="5">BPL690</strain>
    </source>
</reference>
<dbReference type="GO" id="GO:0006606">
    <property type="term" value="P:protein import into nucleus"/>
    <property type="evidence" value="ECO:0007669"/>
    <property type="project" value="TreeGrafter"/>
</dbReference>
<comment type="caution">
    <text evidence="5">The sequence shown here is derived from an EMBL/GenBank/DDBJ whole genome shotgun (WGS) entry which is preliminary data.</text>
</comment>
<dbReference type="Pfam" id="PF18806">
    <property type="entry name" value="Importin_rep_3"/>
    <property type="match status" value="1"/>
</dbReference>
<gene>
    <name evidence="5" type="ORF">B0F90DRAFT_1787125</name>
</gene>
<proteinExistence type="inferred from homology"/>
<keyword evidence="4" id="KW-0539">Nucleus</keyword>
<evidence type="ECO:0000256" key="2">
    <source>
        <dbReference type="ARBA" id="ARBA00007991"/>
    </source>
</evidence>
<keyword evidence="3" id="KW-0813">Transport</keyword>
<dbReference type="Proteomes" id="UP001203297">
    <property type="component" value="Unassembled WGS sequence"/>
</dbReference>
<comment type="subcellular location">
    <subcellularLocation>
        <location evidence="1">Nucleus</location>
    </subcellularLocation>
</comment>
<dbReference type="InterPro" id="IPR011989">
    <property type="entry name" value="ARM-like"/>
</dbReference>
<protein>
    <submittedName>
        <fullName evidence="5">Armadillo-type protein</fullName>
    </submittedName>
</protein>
<dbReference type="EMBL" id="WTXG01000232">
    <property type="protein sequence ID" value="KAI0290272.1"/>
    <property type="molecule type" value="Genomic_DNA"/>
</dbReference>
<name>A0AAD4QIU5_9AGAM</name>
<dbReference type="InterPro" id="IPR040520">
    <property type="entry name" value="Importin_rep_3"/>
</dbReference>
<evidence type="ECO:0000256" key="1">
    <source>
        <dbReference type="ARBA" id="ARBA00004123"/>
    </source>
</evidence>
<dbReference type="InterPro" id="IPR016024">
    <property type="entry name" value="ARM-type_fold"/>
</dbReference>
<dbReference type="GO" id="GO:0005737">
    <property type="term" value="C:cytoplasm"/>
    <property type="evidence" value="ECO:0007669"/>
    <property type="project" value="TreeGrafter"/>
</dbReference>
<dbReference type="AlphaFoldDB" id="A0AAD4QIU5"/>